<evidence type="ECO:0000256" key="7">
    <source>
        <dbReference type="SAM" id="Phobius"/>
    </source>
</evidence>
<keyword evidence="10" id="KW-1185">Reference proteome</keyword>
<keyword evidence="4 7" id="KW-1133">Transmembrane helix</keyword>
<dbReference type="PANTHER" id="PTHR30572:SF4">
    <property type="entry name" value="ABC TRANSPORTER PERMEASE YTRF"/>
    <property type="match status" value="1"/>
</dbReference>
<protein>
    <recommendedName>
        <fullName evidence="8">ABC3 transporter permease C-terminal domain-containing protein</fullName>
    </recommendedName>
</protein>
<evidence type="ECO:0000256" key="1">
    <source>
        <dbReference type="ARBA" id="ARBA00004651"/>
    </source>
</evidence>
<organism evidence="9 10">
    <name type="scientific">Hydrogeniiclostridium mannosilyticum</name>
    <dbReference type="NCBI Taxonomy" id="2764322"/>
    <lineage>
        <taxon>Bacteria</taxon>
        <taxon>Bacillati</taxon>
        <taxon>Bacillota</taxon>
        <taxon>Clostridia</taxon>
        <taxon>Eubacteriales</taxon>
        <taxon>Acutalibacteraceae</taxon>
        <taxon>Hydrogeniiclostridium</taxon>
    </lineage>
</organism>
<evidence type="ECO:0000259" key="8">
    <source>
        <dbReference type="Pfam" id="PF02687"/>
    </source>
</evidence>
<evidence type="ECO:0000313" key="10">
    <source>
        <dbReference type="Proteomes" id="UP000249377"/>
    </source>
</evidence>
<accession>A0A328UK83</accession>
<keyword evidence="5 7" id="KW-0472">Membrane</keyword>
<feature type="transmembrane region" description="Helical" evidence="7">
    <location>
        <begin position="849"/>
        <end position="872"/>
    </location>
</feature>
<dbReference type="GO" id="GO:0022857">
    <property type="term" value="F:transmembrane transporter activity"/>
    <property type="evidence" value="ECO:0007669"/>
    <property type="project" value="TreeGrafter"/>
</dbReference>
<feature type="transmembrane region" description="Helical" evidence="7">
    <location>
        <begin position="442"/>
        <end position="463"/>
    </location>
</feature>
<feature type="transmembrane region" description="Helical" evidence="7">
    <location>
        <begin position="907"/>
        <end position="928"/>
    </location>
</feature>
<keyword evidence="3 7" id="KW-0812">Transmembrane</keyword>
<feature type="transmembrane region" description="Helical" evidence="7">
    <location>
        <begin position="805"/>
        <end position="828"/>
    </location>
</feature>
<comment type="similarity">
    <text evidence="6">Belongs to the ABC-4 integral membrane protein family.</text>
</comment>
<reference evidence="9 10" key="1">
    <citation type="submission" date="2018-06" db="EMBL/GenBank/DDBJ databases">
        <title>Noncontiguous genome sequence of Ruminococcaceae bacterium ASD2818.</title>
        <authorList>
            <person name="Chaplin A.V."/>
            <person name="Sokolova S.R."/>
            <person name="Kochetkova T.O."/>
            <person name="Goltsov A.Y."/>
            <person name="Trofimov D.Y."/>
            <person name="Efimov B.A."/>
        </authorList>
    </citation>
    <scope>NUCLEOTIDE SEQUENCE [LARGE SCALE GENOMIC DNA]</scope>
    <source>
        <strain evidence="9 10">ASD2818</strain>
    </source>
</reference>
<dbReference type="InterPro" id="IPR050250">
    <property type="entry name" value="Macrolide_Exporter_MacB"/>
</dbReference>
<gene>
    <name evidence="9" type="ORF">DPQ25_03610</name>
</gene>
<feature type="domain" description="ABC3 transporter permease C-terminal" evidence="8">
    <location>
        <begin position="811"/>
        <end position="930"/>
    </location>
</feature>
<evidence type="ECO:0000256" key="5">
    <source>
        <dbReference type="ARBA" id="ARBA00023136"/>
    </source>
</evidence>
<evidence type="ECO:0000256" key="4">
    <source>
        <dbReference type="ARBA" id="ARBA00022989"/>
    </source>
</evidence>
<dbReference type="EMBL" id="QLYR01000001">
    <property type="protein sequence ID" value="RAQ30590.1"/>
    <property type="molecule type" value="Genomic_DNA"/>
</dbReference>
<dbReference type="PANTHER" id="PTHR30572">
    <property type="entry name" value="MEMBRANE COMPONENT OF TRANSPORTER-RELATED"/>
    <property type="match status" value="1"/>
</dbReference>
<feature type="transmembrane region" description="Helical" evidence="7">
    <location>
        <begin position="398"/>
        <end position="421"/>
    </location>
</feature>
<evidence type="ECO:0000313" key="9">
    <source>
        <dbReference type="EMBL" id="RAQ30590.1"/>
    </source>
</evidence>
<evidence type="ECO:0000256" key="6">
    <source>
        <dbReference type="ARBA" id="ARBA00038076"/>
    </source>
</evidence>
<feature type="transmembrane region" description="Helical" evidence="7">
    <location>
        <begin position="537"/>
        <end position="557"/>
    </location>
</feature>
<dbReference type="AlphaFoldDB" id="A0A328UK83"/>
<dbReference type="RefSeq" id="WP_112331785.1">
    <property type="nucleotide sequence ID" value="NZ_QLYR01000001.1"/>
</dbReference>
<dbReference type="Pfam" id="PF02687">
    <property type="entry name" value="FtsX"/>
    <property type="match status" value="2"/>
</dbReference>
<name>A0A328UK83_9FIRM</name>
<keyword evidence="2" id="KW-1003">Cell membrane</keyword>
<comment type="subcellular location">
    <subcellularLocation>
        <location evidence="1">Cell membrane</location>
        <topology evidence="1">Multi-pass membrane protein</topology>
    </subcellularLocation>
</comment>
<feature type="transmembrane region" description="Helical" evidence="7">
    <location>
        <begin position="348"/>
        <end position="378"/>
    </location>
</feature>
<dbReference type="Proteomes" id="UP000249377">
    <property type="component" value="Unassembled WGS sequence"/>
</dbReference>
<dbReference type="GO" id="GO:0005886">
    <property type="term" value="C:plasma membrane"/>
    <property type="evidence" value="ECO:0007669"/>
    <property type="project" value="UniProtKB-SubCell"/>
</dbReference>
<dbReference type="InterPro" id="IPR003838">
    <property type="entry name" value="ABC3_permease_C"/>
</dbReference>
<evidence type="ECO:0000256" key="3">
    <source>
        <dbReference type="ARBA" id="ARBA00022692"/>
    </source>
</evidence>
<feature type="transmembrane region" description="Helical" evidence="7">
    <location>
        <begin position="305"/>
        <end position="327"/>
    </location>
</feature>
<evidence type="ECO:0000256" key="2">
    <source>
        <dbReference type="ARBA" id="ARBA00022475"/>
    </source>
</evidence>
<feature type="domain" description="ABC3 transporter permease C-terminal" evidence="8">
    <location>
        <begin position="311"/>
        <end position="423"/>
    </location>
</feature>
<feature type="transmembrane region" description="Helical" evidence="7">
    <location>
        <begin position="483"/>
        <end position="507"/>
    </location>
</feature>
<comment type="caution">
    <text evidence="9">The sequence shown here is derived from an EMBL/GenBank/DDBJ whole genome shotgun (WGS) entry which is preliminary data.</text>
</comment>
<proteinExistence type="inferred from homology"/>
<sequence>MLEFVKRKLLNKKWMAVSLLIGNILLVAIASSGPMYSQAALQRMLNRDLNQYIVEEDAYPGAVVLRTAFVGTSTGAKGIEAVANAEERMRQLPEEMNVPALEQVTHYYVTNTKAVPKPAVEEQEEDLNVDLGFYSNIEEHINVTAGQMYAQEPVDGGIVEVMVTERTLVEKNLMLGQELEMSRVEGENGAPMTVRIVGVFENSLEEDPYWQDAPTAWNDTLIMSENNFRTLIADYEAPRCNFQAEFYTVLDHNRMRGDESKEMLAVIQRYEEEFEGLSNKGIQFYCQELLEEYIPQADKLNVTLWVLQVPIFVLLGAFIFMVSQQMLSMEQNEISILKSRGAAKKQILWIYLLQSAVIAVISLLLGIPLAILICQLLGSSNAFLEFVRRTALQVEINPLSLLFAGLAALFSIGAMVLPAVRYANVTIVAHKQRKNKKGRAPWWQKIFLDVVLLAVSVYGLYSFNGQKDFLAQKVADGAALDPLLYFCSSLFIIGSGLFILRIFPLLVRLIFTIGKRWWPPSLYASFLRILRTRNNQGFIMIFLILTMAMGIFSAQAARTINANAEEKIRYATGADIVFQEKWTSNEQAVANDATGTLELTYYEPDFSRYMQIDGVGSVTKVLRNNSVSVSVNEGSISGATLMGINTKEFGETAWFKEQLLPTHWYAYLNAMSQDARGVLVSSNFKELYGYKVGDIITYKNEYGESARGVIYGFVDYWPTYAPVTREISKEGAVKETDNFLIVAHLQQVQSAWGVTPYEVWMKMEGSSQPVYDFVKDTGAWLVLFKDANAQLIDLKNDPMFQGTNGVLTVGFIVVLILCTTGFLIYWILSIQSRALQFGIFRAMGMSMREILAMLLNEQLFISGVSIGAGVLVGNLAARLFVPLIQIAYSAADQVIPLEVVSAQSDSVRLFAVIAGMMILCMVILGWLISKIKISQALKLGED</sequence>